<protein>
    <submittedName>
        <fullName evidence="8">Homeodomain-interacting protein kinase 1-like</fullName>
    </submittedName>
</protein>
<accession>A0A9Y4NQP4</accession>
<dbReference type="AlphaFoldDB" id="A0A9Y4NQP4"/>
<dbReference type="PANTHER" id="PTHR24058:SF17">
    <property type="entry name" value="HOMEODOMAIN INTERACTING PROTEIN KINASE, ISOFORM D"/>
    <property type="match status" value="1"/>
</dbReference>
<dbReference type="Pfam" id="PF00069">
    <property type="entry name" value="Pkinase"/>
    <property type="match status" value="1"/>
</dbReference>
<sequence length="583" mass="64745">MRRLQQTVRTAERIIGAPLPPLQDLYFSRVRKRAGKVLMDPSHPGHHLFDLLPSGRRFRSLSTRTSQNRSSFFPQARSLNRPDNSDFQTWDLLTGIITDYKFVSFRYRGRFSEVAQCRMMDTKDTMAIKIFNKRTSDSRRPSRELAVLRKLRCVDPIHVVRFYERLQHKGHTCLVFEMLDKSLDELLRERHREPLSLHVIRSITQQLLSALNSLKTAGIIHTNIKPHNVMLVKQEDLQPIRVKLTGFGSAIQAAEVKRSSIMQPVGYMSPDVILGLPISPAVDMWSVGAVLTTMYLGSPLFPQRCQYHLMKTLVKTLGQPEDELLSEGTNTLLYFNSTEHTWTLKTPDEYNAMTGFLPHILSDSTRFNSLSELVELYPDVDTSDKMPFVSLLRKMLHLNPQKRISPTDALKHSFVTRSKEDNSDCSSHDMVSVSSVSISSVAKSAKEGGTSANLNKHSAASRSGVENVPAVCCKDKASAGAAALANADAGRNDTVPAVAEASETSALLENGTTSAGEHPKADVNEAALALASTTIVSTDLNDAVPADQDPVEASTAAELFAEVMAEAHETKKALRKLLKRVRK</sequence>
<evidence type="ECO:0000313" key="8">
    <source>
        <dbReference type="RefSeq" id="XP_008301756.1"/>
    </source>
</evidence>
<proteinExistence type="predicted"/>
<evidence type="ECO:0000256" key="3">
    <source>
        <dbReference type="ARBA" id="ARBA00022741"/>
    </source>
</evidence>
<reference evidence="8" key="1">
    <citation type="submission" date="2025-08" db="UniProtKB">
        <authorList>
            <consortium name="RefSeq"/>
        </authorList>
    </citation>
    <scope>IDENTIFICATION</scope>
</reference>
<keyword evidence="5" id="KW-0067">ATP-binding</keyword>
<evidence type="ECO:0000256" key="1">
    <source>
        <dbReference type="ARBA" id="ARBA00022527"/>
    </source>
</evidence>
<organism evidence="7 8">
    <name type="scientific">Stegastes partitus</name>
    <name type="common">bicolor damselfish</name>
    <dbReference type="NCBI Taxonomy" id="144197"/>
    <lineage>
        <taxon>Eukaryota</taxon>
        <taxon>Metazoa</taxon>
        <taxon>Chordata</taxon>
        <taxon>Craniata</taxon>
        <taxon>Vertebrata</taxon>
        <taxon>Euteleostomi</taxon>
        <taxon>Actinopterygii</taxon>
        <taxon>Neopterygii</taxon>
        <taxon>Teleostei</taxon>
        <taxon>Neoteleostei</taxon>
        <taxon>Acanthomorphata</taxon>
        <taxon>Ovalentaria</taxon>
        <taxon>Pomacentridae</taxon>
        <taxon>Stegastes</taxon>
    </lineage>
</organism>
<dbReference type="GO" id="GO:0005737">
    <property type="term" value="C:cytoplasm"/>
    <property type="evidence" value="ECO:0007669"/>
    <property type="project" value="TreeGrafter"/>
</dbReference>
<name>A0A9Y4NQP4_9TELE</name>
<dbReference type="RefSeq" id="XP_008301756.1">
    <property type="nucleotide sequence ID" value="XM_008303534.1"/>
</dbReference>
<gene>
    <name evidence="8" type="primary">LOC103373613</name>
</gene>
<keyword evidence="7" id="KW-1185">Reference proteome</keyword>
<dbReference type="GO" id="GO:0005634">
    <property type="term" value="C:nucleus"/>
    <property type="evidence" value="ECO:0007669"/>
    <property type="project" value="TreeGrafter"/>
</dbReference>
<feature type="non-terminal residue" evidence="8">
    <location>
        <position position="583"/>
    </location>
</feature>
<keyword evidence="3" id="KW-0547">Nucleotide-binding</keyword>
<evidence type="ECO:0000256" key="2">
    <source>
        <dbReference type="ARBA" id="ARBA00022679"/>
    </source>
</evidence>
<dbReference type="GO" id="GO:0004713">
    <property type="term" value="F:protein tyrosine kinase activity"/>
    <property type="evidence" value="ECO:0007669"/>
    <property type="project" value="TreeGrafter"/>
</dbReference>
<dbReference type="GO" id="GO:0005524">
    <property type="term" value="F:ATP binding"/>
    <property type="evidence" value="ECO:0007669"/>
    <property type="project" value="UniProtKB-KW"/>
</dbReference>
<evidence type="ECO:0000256" key="4">
    <source>
        <dbReference type="ARBA" id="ARBA00022777"/>
    </source>
</evidence>
<keyword evidence="1" id="KW-0723">Serine/threonine-protein kinase</keyword>
<dbReference type="InterPro" id="IPR050494">
    <property type="entry name" value="Ser_Thr_dual-spec_kinase"/>
</dbReference>
<dbReference type="InterPro" id="IPR011009">
    <property type="entry name" value="Kinase-like_dom_sf"/>
</dbReference>
<dbReference type="GO" id="GO:0004674">
    <property type="term" value="F:protein serine/threonine kinase activity"/>
    <property type="evidence" value="ECO:0007669"/>
    <property type="project" value="UniProtKB-KW"/>
</dbReference>
<dbReference type="Proteomes" id="UP000694891">
    <property type="component" value="Unplaced"/>
</dbReference>
<dbReference type="PROSITE" id="PS50011">
    <property type="entry name" value="PROTEIN_KINASE_DOM"/>
    <property type="match status" value="1"/>
</dbReference>
<dbReference type="SUPFAM" id="SSF56112">
    <property type="entry name" value="Protein kinase-like (PK-like)"/>
    <property type="match status" value="1"/>
</dbReference>
<keyword evidence="2" id="KW-0808">Transferase</keyword>
<evidence type="ECO:0000259" key="6">
    <source>
        <dbReference type="PROSITE" id="PS50011"/>
    </source>
</evidence>
<keyword evidence="4" id="KW-0418">Kinase</keyword>
<feature type="domain" description="Protein kinase" evidence="6">
    <location>
        <begin position="100"/>
        <end position="415"/>
    </location>
</feature>
<evidence type="ECO:0000256" key="5">
    <source>
        <dbReference type="ARBA" id="ARBA00022840"/>
    </source>
</evidence>
<dbReference type="InterPro" id="IPR000719">
    <property type="entry name" value="Prot_kinase_dom"/>
</dbReference>
<evidence type="ECO:0000313" key="7">
    <source>
        <dbReference type="Proteomes" id="UP000694891"/>
    </source>
</evidence>
<dbReference type="Gene3D" id="3.30.200.20">
    <property type="entry name" value="Phosphorylase Kinase, domain 1"/>
    <property type="match status" value="1"/>
</dbReference>
<dbReference type="PANTHER" id="PTHR24058">
    <property type="entry name" value="DUAL SPECIFICITY PROTEIN KINASE"/>
    <property type="match status" value="1"/>
</dbReference>
<dbReference type="Gene3D" id="1.10.510.10">
    <property type="entry name" value="Transferase(Phosphotransferase) domain 1"/>
    <property type="match status" value="1"/>
</dbReference>
<dbReference type="GeneID" id="103373613"/>